<dbReference type="Pfam" id="PF00005">
    <property type="entry name" value="ABC_tran"/>
    <property type="match status" value="1"/>
</dbReference>
<dbReference type="CDD" id="cd03293">
    <property type="entry name" value="ABC_NrtD_SsuB_transporters"/>
    <property type="match status" value="1"/>
</dbReference>
<keyword evidence="3 5" id="KW-0067">ATP-binding</keyword>
<keyword evidence="1" id="KW-0813">Transport</keyword>
<dbReference type="PANTHER" id="PTHR42788">
    <property type="entry name" value="TAURINE IMPORT ATP-BINDING PROTEIN-RELATED"/>
    <property type="match status" value="1"/>
</dbReference>
<evidence type="ECO:0000256" key="3">
    <source>
        <dbReference type="ARBA" id="ARBA00022840"/>
    </source>
</evidence>
<evidence type="ECO:0000313" key="6">
    <source>
        <dbReference type="Proteomes" id="UP001296706"/>
    </source>
</evidence>
<evidence type="ECO:0000259" key="4">
    <source>
        <dbReference type="PROSITE" id="PS50893"/>
    </source>
</evidence>
<evidence type="ECO:0000256" key="1">
    <source>
        <dbReference type="ARBA" id="ARBA00022448"/>
    </source>
</evidence>
<dbReference type="SMART" id="SM00382">
    <property type="entry name" value="AAA"/>
    <property type="match status" value="1"/>
</dbReference>
<comment type="caution">
    <text evidence="5">The sequence shown here is derived from an EMBL/GenBank/DDBJ whole genome shotgun (WGS) entry which is preliminary data.</text>
</comment>
<protein>
    <submittedName>
        <fullName evidence="5">ABC transporter ATP-binding protein</fullName>
    </submittedName>
</protein>
<reference evidence="5 6" key="1">
    <citation type="submission" date="2020-04" db="EMBL/GenBank/DDBJ databases">
        <authorList>
            <person name="Klaysubun C."/>
            <person name="Duangmal K."/>
            <person name="Lipun K."/>
        </authorList>
    </citation>
    <scope>NUCLEOTIDE SEQUENCE [LARGE SCALE GENOMIC DNA]</scope>
    <source>
        <strain evidence="5 6">JCM 11839</strain>
    </source>
</reference>
<dbReference type="Gene3D" id="3.40.50.300">
    <property type="entry name" value="P-loop containing nucleotide triphosphate hydrolases"/>
    <property type="match status" value="1"/>
</dbReference>
<dbReference type="InterPro" id="IPR027417">
    <property type="entry name" value="P-loop_NTPase"/>
</dbReference>
<keyword evidence="6" id="KW-1185">Reference proteome</keyword>
<keyword evidence="2" id="KW-0547">Nucleotide-binding</keyword>
<dbReference type="InterPro" id="IPR003593">
    <property type="entry name" value="AAA+_ATPase"/>
</dbReference>
<dbReference type="SUPFAM" id="SSF52540">
    <property type="entry name" value="P-loop containing nucleoside triphosphate hydrolases"/>
    <property type="match status" value="1"/>
</dbReference>
<name>A0ABX1R9Y1_9PSEU</name>
<evidence type="ECO:0000313" key="5">
    <source>
        <dbReference type="EMBL" id="NMH76240.1"/>
    </source>
</evidence>
<dbReference type="GO" id="GO:0005524">
    <property type="term" value="F:ATP binding"/>
    <property type="evidence" value="ECO:0007669"/>
    <property type="project" value="UniProtKB-KW"/>
</dbReference>
<dbReference type="InterPro" id="IPR050166">
    <property type="entry name" value="ABC_transporter_ATP-bind"/>
</dbReference>
<dbReference type="RefSeq" id="WP_169394314.1">
    <property type="nucleotide sequence ID" value="NZ_BAAAJH010000011.1"/>
</dbReference>
<dbReference type="PROSITE" id="PS00211">
    <property type="entry name" value="ABC_TRANSPORTER_1"/>
    <property type="match status" value="1"/>
</dbReference>
<organism evidence="5 6">
    <name type="scientific">Pseudonocardia xinjiangensis</name>
    <dbReference type="NCBI Taxonomy" id="75289"/>
    <lineage>
        <taxon>Bacteria</taxon>
        <taxon>Bacillati</taxon>
        <taxon>Actinomycetota</taxon>
        <taxon>Actinomycetes</taxon>
        <taxon>Pseudonocardiales</taxon>
        <taxon>Pseudonocardiaceae</taxon>
        <taxon>Pseudonocardia</taxon>
    </lineage>
</organism>
<proteinExistence type="predicted"/>
<feature type="domain" description="ABC transporter" evidence="4">
    <location>
        <begin position="20"/>
        <end position="251"/>
    </location>
</feature>
<evidence type="ECO:0000256" key="2">
    <source>
        <dbReference type="ARBA" id="ARBA00022741"/>
    </source>
</evidence>
<dbReference type="PROSITE" id="PS50893">
    <property type="entry name" value="ABC_TRANSPORTER_2"/>
    <property type="match status" value="1"/>
</dbReference>
<dbReference type="PANTHER" id="PTHR42788:SF13">
    <property type="entry name" value="ALIPHATIC SULFONATES IMPORT ATP-BINDING PROTEIN SSUB"/>
    <property type="match status" value="1"/>
</dbReference>
<accession>A0ABX1R9Y1</accession>
<dbReference type="Proteomes" id="UP001296706">
    <property type="component" value="Unassembled WGS sequence"/>
</dbReference>
<dbReference type="InterPro" id="IPR017871">
    <property type="entry name" value="ABC_transporter-like_CS"/>
</dbReference>
<dbReference type="EMBL" id="JAAXKY010000006">
    <property type="protein sequence ID" value="NMH76240.1"/>
    <property type="molecule type" value="Genomic_DNA"/>
</dbReference>
<dbReference type="InterPro" id="IPR003439">
    <property type="entry name" value="ABC_transporter-like_ATP-bd"/>
</dbReference>
<gene>
    <name evidence="5" type="ORF">HF577_03835</name>
</gene>
<sequence length="276" mass="30153">MNLGDGPTVVDDAVHRDVAVRLDGVSKVFAGRREVVHALSDVDLSVPTGQFLSVVGPSGCGKSTLLRIIGGLEEATSGSVRLGSSAAEQHQARVAFVFQDNGLFPWLTATQNVQFGLRMAGVGKKERAERAAHWLSRVGLHAFADSYPDRLSGGMRQRLSLARAFVTEPDILLMDEPMGALDAQTRSLIQEDLIQLWEQNRRTVVMVTHSIDEALLLGDRVLVMSRRPAEITSDITVDLDRPRGMATTASPRFVELKLSLWESLRNEVAASMQDPV</sequence>